<comment type="caution">
    <text evidence="1">The sequence shown here is derived from an EMBL/GenBank/DDBJ whole genome shotgun (WGS) entry which is preliminary data.</text>
</comment>
<organism evidence="1">
    <name type="scientific">marine sediment metagenome</name>
    <dbReference type="NCBI Taxonomy" id="412755"/>
    <lineage>
        <taxon>unclassified sequences</taxon>
        <taxon>metagenomes</taxon>
        <taxon>ecological metagenomes</taxon>
    </lineage>
</organism>
<sequence length="100" mass="11281">MYTQVTEFKHVVKAVIEEEVSSNDCVELILGQGINSMLADLLGPLDQIILLKSFQQLGSQYPTQVYRYVAETLKTGAAAQEKMKQKLGFLRTVKEDIEMQ</sequence>
<dbReference type="AlphaFoldDB" id="X1J8D2"/>
<proteinExistence type="predicted"/>
<dbReference type="EMBL" id="BARU01040432">
    <property type="protein sequence ID" value="GAH77775.1"/>
    <property type="molecule type" value="Genomic_DNA"/>
</dbReference>
<name>X1J8D2_9ZZZZ</name>
<accession>X1J8D2</accession>
<protein>
    <submittedName>
        <fullName evidence="1">Uncharacterized protein</fullName>
    </submittedName>
</protein>
<gene>
    <name evidence="1" type="ORF">S03H2_62505</name>
</gene>
<reference evidence="1" key="1">
    <citation type="journal article" date="2014" name="Front. Microbiol.">
        <title>High frequency of phylogenetically diverse reductive dehalogenase-homologous genes in deep subseafloor sedimentary metagenomes.</title>
        <authorList>
            <person name="Kawai M."/>
            <person name="Futagami T."/>
            <person name="Toyoda A."/>
            <person name="Takaki Y."/>
            <person name="Nishi S."/>
            <person name="Hori S."/>
            <person name="Arai W."/>
            <person name="Tsubouchi T."/>
            <person name="Morono Y."/>
            <person name="Uchiyama I."/>
            <person name="Ito T."/>
            <person name="Fujiyama A."/>
            <person name="Inagaki F."/>
            <person name="Takami H."/>
        </authorList>
    </citation>
    <scope>NUCLEOTIDE SEQUENCE</scope>
    <source>
        <strain evidence="1">Expedition CK06-06</strain>
    </source>
</reference>
<evidence type="ECO:0000313" key="1">
    <source>
        <dbReference type="EMBL" id="GAH77775.1"/>
    </source>
</evidence>